<feature type="compositionally biased region" description="Basic and acidic residues" evidence="1">
    <location>
        <begin position="30"/>
        <end position="46"/>
    </location>
</feature>
<feature type="compositionally biased region" description="Polar residues" evidence="1">
    <location>
        <begin position="260"/>
        <end position="287"/>
    </location>
</feature>
<proteinExistence type="predicted"/>
<feature type="compositionally biased region" description="Polar residues" evidence="1">
    <location>
        <begin position="189"/>
        <end position="199"/>
    </location>
</feature>
<organism evidence="2">
    <name type="scientific">Lygus hesperus</name>
    <name type="common">Western plant bug</name>
    <dbReference type="NCBI Taxonomy" id="30085"/>
    <lineage>
        <taxon>Eukaryota</taxon>
        <taxon>Metazoa</taxon>
        <taxon>Ecdysozoa</taxon>
        <taxon>Arthropoda</taxon>
        <taxon>Hexapoda</taxon>
        <taxon>Insecta</taxon>
        <taxon>Pterygota</taxon>
        <taxon>Neoptera</taxon>
        <taxon>Paraneoptera</taxon>
        <taxon>Hemiptera</taxon>
        <taxon>Heteroptera</taxon>
        <taxon>Panheteroptera</taxon>
        <taxon>Cimicomorpha</taxon>
        <taxon>Miridae</taxon>
        <taxon>Mirini</taxon>
        <taxon>Lygus</taxon>
    </lineage>
</organism>
<feature type="non-terminal residue" evidence="2">
    <location>
        <position position="1"/>
    </location>
</feature>
<accession>A0A146M9N0</accession>
<sequence>ANASPSTQDTTKNPRNSTTEWAKTVGVVQPRERRNLSESSKPTDETRNLRVQGNLHDIIRNTDEAILTLNQDEDLNKQLRRKRRMAKNIRTLYDDIDKSSEDEEDAKEDELVYDTGVTVQSDVRKRMQSRHGGGVKKQRLDEQDQNPDAWQAILSSAAQVLPDIAAPQTTDSSDSFVVQVSTNAAVEVPSTGTAATTPVQGDGYIDGEDDKTTALDPGSGVSGRTHPEDGYIDGEDDKTTALDPGSGVSGRTHPEDGKSTVPSTETVIQFSKPRLSSATTIPGTSTRDGQDYGSRSSTRKRL</sequence>
<protein>
    <submittedName>
        <fullName evidence="2">Uncharacterized protein</fullName>
    </submittedName>
</protein>
<gene>
    <name evidence="2" type="ORF">g.7586</name>
</gene>
<feature type="region of interest" description="Disordered" evidence="1">
    <location>
        <begin position="189"/>
        <end position="302"/>
    </location>
</feature>
<evidence type="ECO:0000313" key="2">
    <source>
        <dbReference type="EMBL" id="JAQ15486.1"/>
    </source>
</evidence>
<feature type="region of interest" description="Disordered" evidence="1">
    <location>
        <begin position="1"/>
        <end position="46"/>
    </location>
</feature>
<reference evidence="2" key="1">
    <citation type="journal article" date="2016" name="Gigascience">
        <title>De novo construction of an expanded transcriptome assembly for the western tarnished plant bug, Lygus hesperus.</title>
        <authorList>
            <person name="Tassone E.E."/>
            <person name="Geib S.M."/>
            <person name="Hall B."/>
            <person name="Fabrick J.A."/>
            <person name="Brent C.S."/>
            <person name="Hull J.J."/>
        </authorList>
    </citation>
    <scope>NUCLEOTIDE SEQUENCE</scope>
</reference>
<feature type="compositionally biased region" description="Basic residues" evidence="1">
    <location>
        <begin position="126"/>
        <end position="137"/>
    </location>
</feature>
<name>A0A146M9N0_LYGHE</name>
<feature type="compositionally biased region" description="Polar residues" evidence="1">
    <location>
        <begin position="1"/>
        <end position="21"/>
    </location>
</feature>
<feature type="region of interest" description="Disordered" evidence="1">
    <location>
        <begin position="126"/>
        <end position="145"/>
    </location>
</feature>
<evidence type="ECO:0000256" key="1">
    <source>
        <dbReference type="SAM" id="MobiDB-lite"/>
    </source>
</evidence>
<dbReference type="EMBL" id="GDHC01003143">
    <property type="protein sequence ID" value="JAQ15486.1"/>
    <property type="molecule type" value="Transcribed_RNA"/>
</dbReference>
<dbReference type="AlphaFoldDB" id="A0A146M9N0"/>